<dbReference type="Gene3D" id="3.30.70.270">
    <property type="match status" value="1"/>
</dbReference>
<keyword evidence="1" id="KW-1133">Transmembrane helix</keyword>
<evidence type="ECO:0000313" key="4">
    <source>
        <dbReference type="EMBL" id="QDX25246.1"/>
    </source>
</evidence>
<dbReference type="AlphaFoldDB" id="A0A518RCP6"/>
<dbReference type="PANTHER" id="PTHR44757">
    <property type="entry name" value="DIGUANYLATE CYCLASE DGCP"/>
    <property type="match status" value="1"/>
</dbReference>
<dbReference type="Proteomes" id="UP000318055">
    <property type="component" value="Chromosome"/>
</dbReference>
<dbReference type="PANTHER" id="PTHR44757:SF2">
    <property type="entry name" value="BIOFILM ARCHITECTURE MAINTENANCE PROTEIN MBAA"/>
    <property type="match status" value="1"/>
</dbReference>
<dbReference type="NCBIfam" id="TIGR00254">
    <property type="entry name" value="GGDEF"/>
    <property type="match status" value="1"/>
</dbReference>
<dbReference type="InterPro" id="IPR000160">
    <property type="entry name" value="GGDEF_dom"/>
</dbReference>
<accession>A0A518RCP6</accession>
<dbReference type="Gene3D" id="3.20.20.450">
    <property type="entry name" value="EAL domain"/>
    <property type="match status" value="1"/>
</dbReference>
<evidence type="ECO:0000313" key="5">
    <source>
        <dbReference type="Proteomes" id="UP000318055"/>
    </source>
</evidence>
<name>A0A518RCP6_9SPHN</name>
<evidence type="ECO:0000259" key="2">
    <source>
        <dbReference type="PROSITE" id="PS50883"/>
    </source>
</evidence>
<keyword evidence="1" id="KW-0812">Transmembrane</keyword>
<keyword evidence="5" id="KW-1185">Reference proteome</keyword>
<dbReference type="PROSITE" id="PS50883">
    <property type="entry name" value="EAL"/>
    <property type="match status" value="1"/>
</dbReference>
<dbReference type="Pfam" id="PF00990">
    <property type="entry name" value="GGDEF"/>
    <property type="match status" value="1"/>
</dbReference>
<organism evidence="4 5">
    <name type="scientific">Sphingomonas suaedae</name>
    <dbReference type="NCBI Taxonomy" id="2599297"/>
    <lineage>
        <taxon>Bacteria</taxon>
        <taxon>Pseudomonadati</taxon>
        <taxon>Pseudomonadota</taxon>
        <taxon>Alphaproteobacteria</taxon>
        <taxon>Sphingomonadales</taxon>
        <taxon>Sphingomonadaceae</taxon>
        <taxon>Sphingomonas</taxon>
    </lineage>
</organism>
<dbReference type="PROSITE" id="PS50887">
    <property type="entry name" value="GGDEF"/>
    <property type="match status" value="1"/>
</dbReference>
<feature type="domain" description="EAL" evidence="2">
    <location>
        <begin position="486"/>
        <end position="736"/>
    </location>
</feature>
<evidence type="ECO:0000256" key="1">
    <source>
        <dbReference type="SAM" id="Phobius"/>
    </source>
</evidence>
<keyword evidence="1" id="KW-0472">Membrane</keyword>
<dbReference type="Pfam" id="PF00563">
    <property type="entry name" value="EAL"/>
    <property type="match status" value="1"/>
</dbReference>
<dbReference type="RefSeq" id="WP_145845148.1">
    <property type="nucleotide sequence ID" value="NZ_CP042239.1"/>
</dbReference>
<dbReference type="InterPro" id="IPR029787">
    <property type="entry name" value="Nucleotide_cyclase"/>
</dbReference>
<dbReference type="GO" id="GO:0003824">
    <property type="term" value="F:catalytic activity"/>
    <property type="evidence" value="ECO:0007669"/>
    <property type="project" value="UniProtKB-ARBA"/>
</dbReference>
<proteinExistence type="predicted"/>
<dbReference type="InterPro" id="IPR052155">
    <property type="entry name" value="Biofilm_reg_signaling"/>
</dbReference>
<gene>
    <name evidence="4" type="ORF">FPZ54_03855</name>
</gene>
<dbReference type="FunFam" id="3.30.70.270:FF:000001">
    <property type="entry name" value="Diguanylate cyclase domain protein"/>
    <property type="match status" value="1"/>
</dbReference>
<protein>
    <submittedName>
        <fullName evidence="4">EAL domain-containing protein</fullName>
    </submittedName>
</protein>
<dbReference type="SMART" id="SM00267">
    <property type="entry name" value="GGDEF"/>
    <property type="match status" value="1"/>
</dbReference>
<dbReference type="CDD" id="cd01949">
    <property type="entry name" value="GGDEF"/>
    <property type="match status" value="1"/>
</dbReference>
<dbReference type="SMART" id="SM00052">
    <property type="entry name" value="EAL"/>
    <property type="match status" value="1"/>
</dbReference>
<dbReference type="KEGG" id="ssua:FPZ54_03855"/>
<dbReference type="InterPro" id="IPR035919">
    <property type="entry name" value="EAL_sf"/>
</dbReference>
<sequence length="746" mass="81139">MSKSATFRPDRRQDQSFLARVALPAIAAVATLAIALTAVVLLSASQANKLAGDRQQALIETVLKQRSAAIAHDQEGVTIWDEALRHVTAPRPDFKWLDDNLGVWLHSYYGHDEAYVLDASGAPIYAMRDGKRISPGDYRQRVGVVVAPLVQNLVHKLTRPLPHSVTVPQRTPDSYAIARIGGHPAIVSVKAILDEEGNITPGMKPPFHVSVRRLDGSFLKEFAEAYQLTNARFATALDPIGSDRAAPLVDRTGKPLGYIVWEPFGPGALMARRIAPFAIGALVMILAMVGWLLLRIRRSTLALEASEAQAQHLAFHDPLTGLANRALFDDRLGHILAKAQANDAQVALLYFDLDRFKQVNDTLGHPAGDELIVATARRLVEVTRETDVVARIGGDEFAVIQTGAVSAASTEILCLRIIEAVGEPFDLAGSKASVGVSIGVALSPADATTRTELARKADIALYEAKASGRGRYMFFREEMDAGVRHRREIEADLRDALDAGDQLRIEYQPLYAAQSGQIIGAEALLRWQHPVRGMMSPATFVPIAEACGLINGIGTWVLERACADAVRLRLPSISVNVSAVQLRDEELAEEILGILKRTRLEPSRLEIEITETSFIESASACQATLVRLRAAGVRIALDDFGTGYSSFSHLRNFEVDRIKIDQSFVNGIDMRRGGSAIIRAIVDLAKASGMQITAEGVETDEQRDFLADAGCTSLQGYLLSRPLSPAAIAALLYRNPAIELRRAAMQ</sequence>
<dbReference type="SUPFAM" id="SSF141868">
    <property type="entry name" value="EAL domain-like"/>
    <property type="match status" value="1"/>
</dbReference>
<dbReference type="Pfam" id="PF05228">
    <property type="entry name" value="CHASE4"/>
    <property type="match status" value="1"/>
</dbReference>
<feature type="domain" description="GGDEF" evidence="3">
    <location>
        <begin position="344"/>
        <end position="477"/>
    </location>
</feature>
<dbReference type="OrthoDB" id="9814202at2"/>
<reference evidence="4 5" key="1">
    <citation type="submission" date="2019-07" db="EMBL/GenBank/DDBJ databases">
        <title>Sphingomonas alkalisoli sp. nov., isolated from rhizosphere soil of Suaedae salsa.</title>
        <authorList>
            <person name="Zhang H."/>
            <person name="Xu L."/>
            <person name="Zhang J.-X."/>
            <person name="Sun J.-Q."/>
        </authorList>
    </citation>
    <scope>NUCLEOTIDE SEQUENCE [LARGE SCALE GENOMIC DNA]</scope>
    <source>
        <strain evidence="4 5">XS-10</strain>
    </source>
</reference>
<dbReference type="CDD" id="cd01948">
    <property type="entry name" value="EAL"/>
    <property type="match status" value="1"/>
</dbReference>
<dbReference type="InterPro" id="IPR007892">
    <property type="entry name" value="CHASE4"/>
</dbReference>
<dbReference type="SUPFAM" id="SSF55073">
    <property type="entry name" value="Nucleotide cyclase"/>
    <property type="match status" value="1"/>
</dbReference>
<dbReference type="EMBL" id="CP042239">
    <property type="protein sequence ID" value="QDX25246.1"/>
    <property type="molecule type" value="Genomic_DNA"/>
</dbReference>
<feature type="transmembrane region" description="Helical" evidence="1">
    <location>
        <begin position="21"/>
        <end position="44"/>
    </location>
</feature>
<dbReference type="InterPro" id="IPR043128">
    <property type="entry name" value="Rev_trsase/Diguanyl_cyclase"/>
</dbReference>
<dbReference type="InterPro" id="IPR001633">
    <property type="entry name" value="EAL_dom"/>
</dbReference>
<evidence type="ECO:0000259" key="3">
    <source>
        <dbReference type="PROSITE" id="PS50887"/>
    </source>
</evidence>
<feature type="transmembrane region" description="Helical" evidence="1">
    <location>
        <begin position="274"/>
        <end position="294"/>
    </location>
</feature>